<dbReference type="HAMAP" id="MF_01499">
    <property type="entry name" value="DacA"/>
    <property type="match status" value="1"/>
</dbReference>
<evidence type="ECO:0000256" key="9">
    <source>
        <dbReference type="ARBA" id="ARBA00023136"/>
    </source>
</evidence>
<dbReference type="PROSITE" id="PS51794">
    <property type="entry name" value="DAC"/>
    <property type="match status" value="1"/>
</dbReference>
<sequence length="286" mass="31462">MLNLSQLLDAGYWSSLIASPWVAILHLIDISIVVYLIYNFSKAIAGTKIMTLIRGVFLFIIAQLLASLFGLQTIAWLINQVITYGVIAAVVIFAPELRAMLEKLGRTTHIFSANTLSKEEKLIDALVKSAAYMSPRKIGALVAVEQAQTLQEYRATGISLNADISRELLINIFIPNTPLHDGAVIIKDDKVAVSCAYLPLSESAGISKEFGTRHRAAIGLSEVSDAFVFIVSEETGSISIAHNGNFKHDLSLEEFEAELWTIFGSDNQEKNTFLKRLRGGKHARKI</sequence>
<dbReference type="GO" id="GO:0004016">
    <property type="term" value="F:adenylate cyclase activity"/>
    <property type="evidence" value="ECO:0007669"/>
    <property type="project" value="UniProtKB-UniRule"/>
</dbReference>
<evidence type="ECO:0000256" key="7">
    <source>
        <dbReference type="ARBA" id="ARBA00022840"/>
    </source>
</evidence>
<proteinExistence type="inferred from homology"/>
<evidence type="ECO:0000256" key="2">
    <source>
        <dbReference type="ARBA" id="ARBA00022475"/>
    </source>
</evidence>
<reference evidence="12 13" key="1">
    <citation type="submission" date="2023-02" db="EMBL/GenBank/DDBJ databases">
        <title>Streptococcus sp. Genome Sequencing and Assembly.</title>
        <authorList>
            <person name="Shore S.M."/>
            <person name="Nicholson T.L."/>
        </authorList>
    </citation>
    <scope>NUCLEOTIDE SEQUENCE [LARGE SCALE GENOMIC DNA]</scope>
    <source>
        <strain evidence="12 13">29892</strain>
    </source>
</reference>
<feature type="transmembrane region" description="Helical" evidence="10">
    <location>
        <begin position="74"/>
        <end position="94"/>
    </location>
</feature>
<comment type="similarity">
    <text evidence="10">Belongs to the adenylate cyclase family. DacA/CdaA subfamily.</text>
</comment>
<dbReference type="SUPFAM" id="SSF143597">
    <property type="entry name" value="YojJ-like"/>
    <property type="match status" value="1"/>
</dbReference>
<feature type="domain" description="DAC" evidence="11">
    <location>
        <begin position="94"/>
        <end position="252"/>
    </location>
</feature>
<dbReference type="InterPro" id="IPR003390">
    <property type="entry name" value="DNA_integrity_scan_DisA_N"/>
</dbReference>
<keyword evidence="6 10" id="KW-0547">Nucleotide-binding</keyword>
<dbReference type="InterPro" id="IPR045585">
    <property type="entry name" value="CdaA_N"/>
</dbReference>
<evidence type="ECO:0000313" key="12">
    <source>
        <dbReference type="EMBL" id="WNY49749.1"/>
    </source>
</evidence>
<dbReference type="Gene3D" id="3.40.1700.10">
    <property type="entry name" value="DNA integrity scanning protein, DisA, N-terminal domain"/>
    <property type="match status" value="1"/>
</dbReference>
<evidence type="ECO:0000313" key="13">
    <source>
        <dbReference type="Proteomes" id="UP001301526"/>
    </source>
</evidence>
<keyword evidence="9 10" id="KW-0472">Membrane</keyword>
<dbReference type="InterPro" id="IPR034701">
    <property type="entry name" value="CdaA"/>
</dbReference>
<dbReference type="RefSeq" id="WP_105113348.1">
    <property type="nucleotide sequence ID" value="NZ_CP118734.1"/>
</dbReference>
<keyword evidence="7 10" id="KW-0067">ATP-binding</keyword>
<dbReference type="Pfam" id="PF02457">
    <property type="entry name" value="DAC"/>
    <property type="match status" value="1"/>
</dbReference>
<keyword evidence="3 10" id="KW-0808">Transferase</keyword>
<dbReference type="GO" id="GO:0005524">
    <property type="term" value="F:ATP binding"/>
    <property type="evidence" value="ECO:0007669"/>
    <property type="project" value="UniProtKB-UniRule"/>
</dbReference>
<evidence type="ECO:0000256" key="10">
    <source>
        <dbReference type="HAMAP-Rule" id="MF_01499"/>
    </source>
</evidence>
<dbReference type="Proteomes" id="UP001301526">
    <property type="component" value="Chromosome"/>
</dbReference>
<dbReference type="EC" id="2.7.7.85" evidence="10"/>
<feature type="transmembrane region" description="Helical" evidence="10">
    <location>
        <begin position="12"/>
        <end position="37"/>
    </location>
</feature>
<dbReference type="InterPro" id="IPR014046">
    <property type="entry name" value="C-di-AMP_synthase"/>
</dbReference>
<dbReference type="InterPro" id="IPR050338">
    <property type="entry name" value="DisA"/>
</dbReference>
<dbReference type="GO" id="GO:0106408">
    <property type="term" value="F:diadenylate cyclase activity"/>
    <property type="evidence" value="ECO:0007669"/>
    <property type="project" value="UniProtKB-EC"/>
</dbReference>
<name>A0AA96VJW0_9STRE</name>
<dbReference type="NCBIfam" id="TIGR00159">
    <property type="entry name" value="diadenylate cyclase CdaA"/>
    <property type="match status" value="1"/>
</dbReference>
<comment type="function">
    <text evidence="10">Catalyzes the condensation of 2 ATP molecules into cyclic di-AMP (c-di-AMP), a second messenger used to regulate differing processes in different bacteria.</text>
</comment>
<evidence type="ECO:0000256" key="5">
    <source>
        <dbReference type="ARBA" id="ARBA00022695"/>
    </source>
</evidence>
<dbReference type="InterPro" id="IPR036888">
    <property type="entry name" value="DNA_integrity_DisA_N_sf"/>
</dbReference>
<protein>
    <recommendedName>
        <fullName evidence="10">Diadenylate cyclase</fullName>
        <shortName evidence="10">DAC</shortName>
        <ecNumber evidence="10">2.7.7.85</ecNumber>
    </recommendedName>
    <alternativeName>
        <fullName evidence="10">Cyclic-di-AMP synthase</fullName>
        <shortName evidence="10">c-di-AMP synthase</shortName>
    </alternativeName>
</protein>
<organism evidence="12 13">
    <name type="scientific">Streptococcus iners subsp. hyiners</name>
    <dbReference type="NCBI Taxonomy" id="3028083"/>
    <lineage>
        <taxon>Bacteria</taxon>
        <taxon>Bacillati</taxon>
        <taxon>Bacillota</taxon>
        <taxon>Bacilli</taxon>
        <taxon>Lactobacillales</taxon>
        <taxon>Streptococcaceae</taxon>
        <taxon>Streptococcus</taxon>
        <taxon>Streptococcus iners</taxon>
    </lineage>
</organism>
<dbReference type="PIRSF" id="PIRSF004793">
    <property type="entry name" value="UCP004793"/>
    <property type="match status" value="1"/>
</dbReference>
<comment type="catalytic activity">
    <reaction evidence="1 10">
        <text>2 ATP = 3',3'-c-di-AMP + 2 diphosphate</text>
        <dbReference type="Rhea" id="RHEA:35655"/>
        <dbReference type="ChEBI" id="CHEBI:30616"/>
        <dbReference type="ChEBI" id="CHEBI:33019"/>
        <dbReference type="ChEBI" id="CHEBI:71500"/>
        <dbReference type="EC" id="2.7.7.85"/>
    </reaction>
</comment>
<evidence type="ECO:0000256" key="1">
    <source>
        <dbReference type="ARBA" id="ARBA00000877"/>
    </source>
</evidence>
<keyword evidence="13" id="KW-1185">Reference proteome</keyword>
<feature type="transmembrane region" description="Helical" evidence="10">
    <location>
        <begin position="49"/>
        <end position="68"/>
    </location>
</feature>
<dbReference type="Pfam" id="PF19293">
    <property type="entry name" value="CdaA_N"/>
    <property type="match status" value="1"/>
</dbReference>
<evidence type="ECO:0000256" key="6">
    <source>
        <dbReference type="ARBA" id="ARBA00022741"/>
    </source>
</evidence>
<keyword evidence="4 10" id="KW-0812">Transmembrane</keyword>
<comment type="subunit">
    <text evidence="10">Probably a homodimer.</text>
</comment>
<accession>A0AA96VJW0</accession>
<dbReference type="EMBL" id="CP118734">
    <property type="protein sequence ID" value="WNY49749.1"/>
    <property type="molecule type" value="Genomic_DNA"/>
</dbReference>
<dbReference type="PANTHER" id="PTHR34185:SF1">
    <property type="entry name" value="DIADENYLATE CYCLASE"/>
    <property type="match status" value="1"/>
</dbReference>
<gene>
    <name evidence="12" type="primary">cdaA</name>
    <name evidence="10" type="synonym">dacA</name>
    <name evidence="12" type="ORF">PW220_03665</name>
</gene>
<keyword evidence="2 10" id="KW-1003">Cell membrane</keyword>
<evidence type="ECO:0000256" key="8">
    <source>
        <dbReference type="ARBA" id="ARBA00022989"/>
    </source>
</evidence>
<dbReference type="PANTHER" id="PTHR34185">
    <property type="entry name" value="DIADENYLATE CYCLASE"/>
    <property type="match status" value="1"/>
</dbReference>
<keyword evidence="5 10" id="KW-0548">Nucleotidyltransferase</keyword>
<comment type="caution">
    <text evidence="10">Lacks conserved residue(s) required for the propagation of feature annotation.</text>
</comment>
<evidence type="ECO:0000256" key="4">
    <source>
        <dbReference type="ARBA" id="ARBA00022692"/>
    </source>
</evidence>
<evidence type="ECO:0000256" key="3">
    <source>
        <dbReference type="ARBA" id="ARBA00022679"/>
    </source>
</evidence>
<keyword evidence="8 10" id="KW-1133">Transmembrane helix</keyword>
<dbReference type="AlphaFoldDB" id="A0AA96VJW0"/>
<evidence type="ECO:0000259" key="11">
    <source>
        <dbReference type="PROSITE" id="PS51794"/>
    </source>
</evidence>
<dbReference type="GO" id="GO:0006171">
    <property type="term" value="P:cAMP biosynthetic process"/>
    <property type="evidence" value="ECO:0007669"/>
    <property type="project" value="InterPro"/>
</dbReference>
<dbReference type="FunFam" id="3.40.1700.10:FF:000002">
    <property type="entry name" value="Diadenylate cyclase"/>
    <property type="match status" value="1"/>
</dbReference>